<accession>A0A820MAZ1</accession>
<dbReference type="SUPFAM" id="SSF52113">
    <property type="entry name" value="BRCT domain"/>
    <property type="match status" value="1"/>
</dbReference>
<evidence type="ECO:0000259" key="1">
    <source>
        <dbReference type="PROSITE" id="PS50172"/>
    </source>
</evidence>
<gene>
    <name evidence="2" type="ORF">OKA104_LOCUS49831</name>
</gene>
<dbReference type="Proteomes" id="UP000663881">
    <property type="component" value="Unassembled WGS sequence"/>
</dbReference>
<dbReference type="SMART" id="SM00292">
    <property type="entry name" value="BRCT"/>
    <property type="match status" value="1"/>
</dbReference>
<evidence type="ECO:0000313" key="2">
    <source>
        <dbReference type="EMBL" id="CAF4370906.1"/>
    </source>
</evidence>
<feature type="non-terminal residue" evidence="2">
    <location>
        <position position="135"/>
    </location>
</feature>
<reference evidence="2" key="1">
    <citation type="submission" date="2021-02" db="EMBL/GenBank/DDBJ databases">
        <authorList>
            <person name="Nowell W R."/>
        </authorList>
    </citation>
    <scope>NUCLEOTIDE SEQUENCE</scope>
</reference>
<dbReference type="PROSITE" id="PS50172">
    <property type="entry name" value="BRCT"/>
    <property type="match status" value="1"/>
</dbReference>
<dbReference type="AlphaFoldDB" id="A0A820MAZ1"/>
<dbReference type="Gene3D" id="3.40.50.10190">
    <property type="entry name" value="BRCT domain"/>
    <property type="match status" value="1"/>
</dbReference>
<comment type="caution">
    <text evidence="2">The sequence shown here is derived from an EMBL/GenBank/DDBJ whole genome shotgun (WGS) entry which is preliminary data.</text>
</comment>
<protein>
    <recommendedName>
        <fullName evidence="1">BRCT domain-containing protein</fullName>
    </recommendedName>
</protein>
<feature type="domain" description="BRCT" evidence="1">
    <location>
        <begin position="8"/>
        <end position="102"/>
    </location>
</feature>
<dbReference type="Pfam" id="PF00533">
    <property type="entry name" value="BRCT"/>
    <property type="match status" value="1"/>
</dbReference>
<name>A0A820MAZ1_9BILA</name>
<organism evidence="2 3">
    <name type="scientific">Adineta steineri</name>
    <dbReference type="NCBI Taxonomy" id="433720"/>
    <lineage>
        <taxon>Eukaryota</taxon>
        <taxon>Metazoa</taxon>
        <taxon>Spiralia</taxon>
        <taxon>Gnathifera</taxon>
        <taxon>Rotifera</taxon>
        <taxon>Eurotatoria</taxon>
        <taxon>Bdelloidea</taxon>
        <taxon>Adinetida</taxon>
        <taxon>Adinetidae</taxon>
        <taxon>Adineta</taxon>
    </lineage>
</organism>
<evidence type="ECO:0000313" key="3">
    <source>
        <dbReference type="Proteomes" id="UP000663881"/>
    </source>
</evidence>
<dbReference type="InterPro" id="IPR001357">
    <property type="entry name" value="BRCT_dom"/>
</dbReference>
<dbReference type="EMBL" id="CAJOAY010023986">
    <property type="protein sequence ID" value="CAF4370906.1"/>
    <property type="molecule type" value="Genomic_DNA"/>
</dbReference>
<dbReference type="InterPro" id="IPR036420">
    <property type="entry name" value="BRCT_dom_sf"/>
</dbReference>
<sequence length="135" mass="15685">MTSTKKIDRAILFSQCEFFIDYRSSQDGCDRSLRLGNELENKYGAKIVEQPQSSSTTHIIFKNGTLETKLFAQKYNIPLIEPIWLEHCIKKRRLIDLKKYQVINDENQPPTEELALDQLEITNKNMPLPSTPKNK</sequence>
<proteinExistence type="predicted"/>